<dbReference type="Pfam" id="PF06585">
    <property type="entry name" value="JHBP"/>
    <property type="match status" value="2"/>
</dbReference>
<dbReference type="EnsemblMetazoa" id="GPAI038719-RA">
    <property type="protein sequence ID" value="GPAI038719-PA"/>
    <property type="gene ID" value="GPAI038719"/>
</dbReference>
<dbReference type="PANTHER" id="PTHR11008:SF18">
    <property type="entry name" value="BCDNA.GH05536-RELATED"/>
    <property type="match status" value="1"/>
</dbReference>
<dbReference type="GO" id="GO:0005615">
    <property type="term" value="C:extracellular space"/>
    <property type="evidence" value="ECO:0007669"/>
    <property type="project" value="TreeGrafter"/>
</dbReference>
<evidence type="ECO:0000313" key="2">
    <source>
        <dbReference type="Proteomes" id="UP000092445"/>
    </source>
</evidence>
<accession>A0A1B0A9Q0</accession>
<reference evidence="1" key="2">
    <citation type="submission" date="2020-05" db="UniProtKB">
        <authorList>
            <consortium name="EnsemblMetazoa"/>
        </authorList>
    </citation>
    <scope>IDENTIFICATION</scope>
    <source>
        <strain evidence="1">IAEA</strain>
    </source>
</reference>
<reference evidence="2" key="1">
    <citation type="submission" date="2014-03" db="EMBL/GenBank/DDBJ databases">
        <authorList>
            <person name="Aksoy S."/>
            <person name="Warren W."/>
            <person name="Wilson R.K."/>
        </authorList>
    </citation>
    <scope>NUCLEOTIDE SEQUENCE [LARGE SCALE GENOMIC DNA]</scope>
    <source>
        <strain evidence="2">IAEA</strain>
    </source>
</reference>
<dbReference type="InterPro" id="IPR010562">
    <property type="entry name" value="Haemolymph_juvenile_hormone-bd"/>
</dbReference>
<name>A0A1B0A9Q0_GLOPL</name>
<dbReference type="SMART" id="SM00700">
    <property type="entry name" value="JHBP"/>
    <property type="match status" value="2"/>
</dbReference>
<dbReference type="PANTHER" id="PTHR11008">
    <property type="entry name" value="PROTEIN TAKEOUT-LIKE PROTEIN"/>
    <property type="match status" value="1"/>
</dbReference>
<dbReference type="VEuPathDB" id="VectorBase:GPAI038719"/>
<proteinExistence type="predicted"/>
<dbReference type="Gene3D" id="3.15.10.30">
    <property type="entry name" value="Haemolymph juvenile hormone binding protein"/>
    <property type="match status" value="2"/>
</dbReference>
<sequence length="610" mass="69030">MRIHGNIALHQIRGALSGRWSLHVVTTKRLARLRSNNEKRTDKELYPTNVNECKEEGLSGLSFTASQQQHEQIYELLFRIKSNTVFQQGTAANVGVLAFESPEEDGFLPEVGGLLGAEELKNFACHEGDPAANECIRKGLQFGIDSLKTGIPGVRIAAMDPFHIDKATYQFANNFVKGKISLRNITVKGLSAIKLQNVDYSRRDNQAHFVVHVDMPRITAEGNHRADVLINNAKISSKGSFTITLTNLVVKIIMDSELYERDGHEYARVLKLNFEPNVGDMKLKADGLLPEPILNDAIVEFINRNWRQFYKILIAESRPTWEPAVIKLLTDHITMPIVSWPASDNSLTSVTTEGLNGNISNSSVYATVDNKINATDNQHSSNLYLSANDLPYCRQNKNKFNECLKEILELTFDRFKYGNVDTHFPSLEPFPLNETTYQYNGRPVSGHLAIKKALMHGLSRIQYSQVDLRKQNDIIKLRALSHLPRLKFTGSYNGNLRFNNMHIRPKGDFNVTITKMEIEQKADGIIYSQDGHKFLKFIYLQAEPKIGEIKVNASGVFTDNGLNNIVLNVVNQYWREIYRVLLPQIRDYWSSLLLHLTNAALSISPFDVKD</sequence>
<dbReference type="Proteomes" id="UP000092445">
    <property type="component" value="Unassembled WGS sequence"/>
</dbReference>
<keyword evidence="2" id="KW-1185">Reference proteome</keyword>
<organism evidence="1 2">
    <name type="scientific">Glossina pallidipes</name>
    <name type="common">Tsetse fly</name>
    <dbReference type="NCBI Taxonomy" id="7398"/>
    <lineage>
        <taxon>Eukaryota</taxon>
        <taxon>Metazoa</taxon>
        <taxon>Ecdysozoa</taxon>
        <taxon>Arthropoda</taxon>
        <taxon>Hexapoda</taxon>
        <taxon>Insecta</taxon>
        <taxon>Pterygota</taxon>
        <taxon>Neoptera</taxon>
        <taxon>Endopterygota</taxon>
        <taxon>Diptera</taxon>
        <taxon>Brachycera</taxon>
        <taxon>Muscomorpha</taxon>
        <taxon>Hippoboscoidea</taxon>
        <taxon>Glossinidae</taxon>
        <taxon>Glossina</taxon>
    </lineage>
</organism>
<protein>
    <submittedName>
        <fullName evidence="1">Uncharacterized protein</fullName>
    </submittedName>
</protein>
<evidence type="ECO:0000313" key="1">
    <source>
        <dbReference type="EnsemblMetazoa" id="GPAI038719-PA"/>
    </source>
</evidence>
<dbReference type="InterPro" id="IPR038606">
    <property type="entry name" value="To_sf"/>
</dbReference>
<dbReference type="AlphaFoldDB" id="A0A1B0A9Q0"/>